<name>A0A6G6WCB7_9ACTN</name>
<proteinExistence type="predicted"/>
<dbReference type="RefSeq" id="WP_165231024.1">
    <property type="nucleotide sequence ID" value="NZ_CP049257.1"/>
</dbReference>
<dbReference type="KEGG" id="nano:G5V58_08430"/>
<dbReference type="Proteomes" id="UP000502996">
    <property type="component" value="Chromosome"/>
</dbReference>
<evidence type="ECO:0000313" key="2">
    <source>
        <dbReference type="Proteomes" id="UP000502996"/>
    </source>
</evidence>
<dbReference type="EMBL" id="CP049257">
    <property type="protein sequence ID" value="QIG42797.1"/>
    <property type="molecule type" value="Genomic_DNA"/>
</dbReference>
<accession>A0A6G6WCB7</accession>
<dbReference type="AlphaFoldDB" id="A0A6G6WCB7"/>
<gene>
    <name evidence="1" type="ORF">G5V58_08430</name>
</gene>
<organism evidence="1 2">
    <name type="scientific">Nocardioides anomalus</name>
    <dbReference type="NCBI Taxonomy" id="2712223"/>
    <lineage>
        <taxon>Bacteria</taxon>
        <taxon>Bacillati</taxon>
        <taxon>Actinomycetota</taxon>
        <taxon>Actinomycetes</taxon>
        <taxon>Propionibacteriales</taxon>
        <taxon>Nocardioidaceae</taxon>
        <taxon>Nocardioides</taxon>
    </lineage>
</organism>
<evidence type="ECO:0000313" key="1">
    <source>
        <dbReference type="EMBL" id="QIG42797.1"/>
    </source>
</evidence>
<reference evidence="1 2" key="1">
    <citation type="submission" date="2020-02" db="EMBL/GenBank/DDBJ databases">
        <title>Full genome sequence of Nocardioides sp. R-3366.</title>
        <authorList>
            <person name="Im W.-T."/>
        </authorList>
    </citation>
    <scope>NUCLEOTIDE SEQUENCE [LARGE SCALE GENOMIC DNA]</scope>
    <source>
        <strain evidence="1 2">R-3366</strain>
    </source>
</reference>
<keyword evidence="2" id="KW-1185">Reference proteome</keyword>
<protein>
    <submittedName>
        <fullName evidence="1">Uncharacterized protein</fullName>
    </submittedName>
</protein>
<sequence length="233" mass="23861">MGAIAPGVHFFATGSSPDRNLAVLTPTQGQVPSTAIDANDSADTLVVDFTSPVDTVGFDLASCPSERTCTLTIGYVDLSPATTRSVTCPQSPDQRFFGFTADRLIDYVTLNGGVFLDNLRFGTRTPTPAPTPSNALAVGAVRTAARAGTATVSVSVPGIGTTTVGGKDVAAASVDSARARTVSLPVAVTGALRKALKRTGKATAQVTVTYAPVGGTPASRDVTVKLRLKHQGR</sequence>